<evidence type="ECO:0000256" key="11">
    <source>
        <dbReference type="ARBA" id="ARBA00023137"/>
    </source>
</evidence>
<evidence type="ECO:0000256" key="13">
    <source>
        <dbReference type="ARBA" id="ARBA00023170"/>
    </source>
</evidence>
<dbReference type="EC" id="2.7.10.1" evidence="2"/>
<evidence type="ECO:0000256" key="12">
    <source>
        <dbReference type="ARBA" id="ARBA00023157"/>
    </source>
</evidence>
<evidence type="ECO:0000256" key="9">
    <source>
        <dbReference type="ARBA" id="ARBA00022989"/>
    </source>
</evidence>
<evidence type="ECO:0000256" key="21">
    <source>
        <dbReference type="PROSITE-ProRule" id="PRU10141"/>
    </source>
</evidence>
<organism evidence="26 27">
    <name type="scientific">Daphnia galeata</name>
    <dbReference type="NCBI Taxonomy" id="27404"/>
    <lineage>
        <taxon>Eukaryota</taxon>
        <taxon>Metazoa</taxon>
        <taxon>Ecdysozoa</taxon>
        <taxon>Arthropoda</taxon>
        <taxon>Crustacea</taxon>
        <taxon>Branchiopoda</taxon>
        <taxon>Diplostraca</taxon>
        <taxon>Cladocera</taxon>
        <taxon>Anomopoda</taxon>
        <taxon>Daphniidae</taxon>
        <taxon>Daphnia</taxon>
    </lineage>
</organism>
<gene>
    <name evidence="26" type="ORF">DGAL_LOCUS3660</name>
</gene>
<keyword evidence="23" id="KW-0732">Signal</keyword>
<dbReference type="GO" id="GO:0004714">
    <property type="term" value="F:transmembrane receptor protein tyrosine kinase activity"/>
    <property type="evidence" value="ECO:0007669"/>
    <property type="project" value="UniProtKB-EC"/>
</dbReference>
<dbReference type="PANTHER" id="PTHR24416:SF600">
    <property type="entry name" value="PDGF- AND VEGF-RECEPTOR RELATED, ISOFORM J"/>
    <property type="match status" value="1"/>
</dbReference>
<dbReference type="InterPro" id="IPR000719">
    <property type="entry name" value="Prot_kinase_dom"/>
</dbReference>
<accession>A0A8J2RFR7</accession>
<dbReference type="Pfam" id="PF07714">
    <property type="entry name" value="PK_Tyr_Ser-Thr"/>
    <property type="match status" value="1"/>
</dbReference>
<dbReference type="Gene3D" id="1.10.510.10">
    <property type="entry name" value="Transferase(Phosphotransferase) domain 1"/>
    <property type="match status" value="1"/>
</dbReference>
<feature type="binding site" evidence="19">
    <location>
        <position position="676"/>
    </location>
    <ligand>
        <name>Mg(2+)</name>
        <dbReference type="ChEBI" id="CHEBI:18420"/>
    </ligand>
</feature>
<evidence type="ECO:0000313" key="27">
    <source>
        <dbReference type="Proteomes" id="UP000789390"/>
    </source>
</evidence>
<dbReference type="InterPro" id="IPR036179">
    <property type="entry name" value="Ig-like_dom_sf"/>
</dbReference>
<comment type="caution">
    <text evidence="26">The sequence shown here is derived from an EMBL/GenBank/DDBJ whole genome shotgun (WGS) entry which is preliminary data.</text>
</comment>
<evidence type="ECO:0000259" key="25">
    <source>
        <dbReference type="PROSITE" id="PS50835"/>
    </source>
</evidence>
<evidence type="ECO:0000256" key="7">
    <source>
        <dbReference type="ARBA" id="ARBA00022777"/>
    </source>
</evidence>
<evidence type="ECO:0000256" key="17">
    <source>
        <dbReference type="PIRSR" id="PIRSR000615-1"/>
    </source>
</evidence>
<dbReference type="InterPro" id="IPR017441">
    <property type="entry name" value="Protein_kinase_ATP_BS"/>
</dbReference>
<feature type="binding site" evidence="18 21">
    <location>
        <position position="493"/>
    </location>
    <ligand>
        <name>ATP</name>
        <dbReference type="ChEBI" id="CHEBI:30616"/>
    </ligand>
</feature>
<keyword evidence="7" id="KW-0418">Kinase</keyword>
<dbReference type="EMBL" id="CAKKLH010000057">
    <property type="protein sequence ID" value="CAH0101330.1"/>
    <property type="molecule type" value="Genomic_DNA"/>
</dbReference>
<evidence type="ECO:0000256" key="16">
    <source>
        <dbReference type="ARBA" id="ARBA00051243"/>
    </source>
</evidence>
<feature type="binding site" evidence="19">
    <location>
        <position position="689"/>
    </location>
    <ligand>
        <name>Mg(2+)</name>
        <dbReference type="ChEBI" id="CHEBI:18420"/>
    </ligand>
</feature>
<feature type="transmembrane region" description="Helical" evidence="22">
    <location>
        <begin position="389"/>
        <end position="411"/>
    </location>
</feature>
<dbReference type="PROSITE" id="PS00240">
    <property type="entry name" value="RECEPTOR_TYR_KIN_III"/>
    <property type="match status" value="1"/>
</dbReference>
<keyword evidence="6 18" id="KW-0547">Nucleotide-binding</keyword>
<evidence type="ECO:0000256" key="10">
    <source>
        <dbReference type="ARBA" id="ARBA00023136"/>
    </source>
</evidence>
<dbReference type="InterPro" id="IPR013783">
    <property type="entry name" value="Ig-like_fold"/>
</dbReference>
<evidence type="ECO:0000256" key="18">
    <source>
        <dbReference type="PIRSR" id="PIRSR000615-2"/>
    </source>
</evidence>
<keyword evidence="15" id="KW-0393">Immunoglobulin domain</keyword>
<dbReference type="GO" id="GO:0007169">
    <property type="term" value="P:cell surface receptor protein tyrosine kinase signaling pathway"/>
    <property type="evidence" value="ECO:0007669"/>
    <property type="project" value="InterPro"/>
</dbReference>
<evidence type="ECO:0000256" key="2">
    <source>
        <dbReference type="ARBA" id="ARBA00011902"/>
    </source>
</evidence>
<keyword evidence="10 22" id="KW-0472">Membrane</keyword>
<dbReference type="PROSITE" id="PS50835">
    <property type="entry name" value="IG_LIKE"/>
    <property type="match status" value="2"/>
</dbReference>
<evidence type="ECO:0000256" key="15">
    <source>
        <dbReference type="ARBA" id="ARBA00023319"/>
    </source>
</evidence>
<evidence type="ECO:0000256" key="6">
    <source>
        <dbReference type="ARBA" id="ARBA00022741"/>
    </source>
</evidence>
<comment type="catalytic activity">
    <reaction evidence="16">
        <text>L-tyrosyl-[protein] + ATP = O-phospho-L-tyrosyl-[protein] + ADP + H(+)</text>
        <dbReference type="Rhea" id="RHEA:10596"/>
        <dbReference type="Rhea" id="RHEA-COMP:10136"/>
        <dbReference type="Rhea" id="RHEA-COMP:20101"/>
        <dbReference type="ChEBI" id="CHEBI:15378"/>
        <dbReference type="ChEBI" id="CHEBI:30616"/>
        <dbReference type="ChEBI" id="CHEBI:46858"/>
        <dbReference type="ChEBI" id="CHEBI:61978"/>
        <dbReference type="ChEBI" id="CHEBI:456216"/>
        <dbReference type="EC" id="2.7.10.1"/>
    </reaction>
</comment>
<sequence>MPHLIKVVLFTILVVKMRENDAQIFSGEIEFIPNVAEQVIPAGSELKLTCKVNRFGDGEISWQLPDWIVKYRELSNVNGRLRKKFAKNGTEMTEYYSTTILSNTTSRDTGYFGCSISRIDGSAALNIKQYVYVTSNWLIFIDAVPVTNRGRFDFIVRKNGFLPIPCKPTHPNVTFSLTHKSHYIGDGLVPNLEDFPDINKTWLADPRFKKRPTKISLTDPTSNWSFDPKQGPIVKDAKFIDTGVYQCKGSMNNITTRREFFLIVSGVDLERVGDPEDPPVGGNVSFICRTVEPPSFIQSGILSNPQLKWFFQNEFTGEMQLIDEANPPQGFQVTHNNQLSFKQSRLDLMEITRETPTTFRCDVITKQETTSETISFRIKEINDQTTSPIIVIVIFLILFVVGIAVVIKFYLNQKRKVFTGANRLLRGNPNEINDETPMEYQIEYLPYDKRWEFPRHRLKLGVQLGEGCFGRVVLGEATGVRDSEEMVKTVAVKMIKSITNVAALEALVSELKILIYLGSHLNVVNLLGACTKQVHRGELLLIVEYCRFGNLQQFLNNSRNNFINQVDEFGQLKILESVRDGKGFPSNSIGNVGGERTQLQSNLPDDAIMSFANESFKMSLIPMESTSRPAVPLQPEVSFNPPISTRDLISWSFQIARGMDYLATKKVLHGDLAARNVLLADDGVAKVADFGMARKMYYEGNYERTGVGAMPVKWMAVESLTDRIFSTQSDVWSYGILLWEMFTLGKIPYPGMDAGHEIVRELLKGYRMEKPKFAPNLFGEMMSNCWKIDPNERPTFRQLEEIIVGQLESSVTSSYLNMNEFYVKLNQEMENATPTDSFGLAKTLIRKSILRLPINRLFRFSQDKF</sequence>
<evidence type="ECO:0000313" key="26">
    <source>
        <dbReference type="EMBL" id="CAH0101330.1"/>
    </source>
</evidence>
<feature type="active site" description="Proton acceptor" evidence="17">
    <location>
        <position position="671"/>
    </location>
</feature>
<evidence type="ECO:0000256" key="4">
    <source>
        <dbReference type="ARBA" id="ARBA00022679"/>
    </source>
</evidence>
<proteinExistence type="predicted"/>
<evidence type="ECO:0000256" key="5">
    <source>
        <dbReference type="ARBA" id="ARBA00022692"/>
    </source>
</evidence>
<dbReference type="InterPro" id="IPR001245">
    <property type="entry name" value="Ser-Thr/Tyr_kinase_cat_dom"/>
</dbReference>
<keyword evidence="27" id="KW-1185">Reference proteome</keyword>
<evidence type="ECO:0000256" key="20">
    <source>
        <dbReference type="PIRSR" id="PIRSR000615-4"/>
    </source>
</evidence>
<dbReference type="PROSITE" id="PS00109">
    <property type="entry name" value="PROTEIN_KINASE_TYR"/>
    <property type="match status" value="1"/>
</dbReference>
<keyword evidence="5 22" id="KW-0812">Transmembrane</keyword>
<evidence type="ECO:0000256" key="3">
    <source>
        <dbReference type="ARBA" id="ARBA00022553"/>
    </source>
</evidence>
<feature type="site" description="Important for interaction with phosphotyrosine-binding proteins" evidence="20">
    <location>
        <position position="815"/>
    </location>
</feature>
<dbReference type="InterPro" id="IPR007110">
    <property type="entry name" value="Ig-like_dom"/>
</dbReference>
<keyword evidence="8 18" id="KW-0067">ATP-binding</keyword>
<dbReference type="InterPro" id="IPR050122">
    <property type="entry name" value="RTK"/>
</dbReference>
<dbReference type="InterPro" id="IPR008266">
    <property type="entry name" value="Tyr_kinase_AS"/>
</dbReference>
<keyword evidence="11" id="KW-0829">Tyrosine-protein kinase</keyword>
<evidence type="ECO:0000256" key="8">
    <source>
        <dbReference type="ARBA" id="ARBA00022840"/>
    </source>
</evidence>
<evidence type="ECO:0000256" key="19">
    <source>
        <dbReference type="PIRSR" id="PIRSR000615-3"/>
    </source>
</evidence>
<dbReference type="SMART" id="SM00409">
    <property type="entry name" value="IG"/>
    <property type="match status" value="2"/>
</dbReference>
<protein>
    <recommendedName>
        <fullName evidence="2">receptor protein-tyrosine kinase</fullName>
        <ecNumber evidence="2">2.7.10.1</ecNumber>
    </recommendedName>
</protein>
<keyword evidence="19" id="KW-0460">Magnesium</keyword>
<dbReference type="SUPFAM" id="SSF48726">
    <property type="entry name" value="Immunoglobulin"/>
    <property type="match status" value="1"/>
</dbReference>
<feature type="binding site" evidence="18">
    <location>
        <position position="675"/>
    </location>
    <ligand>
        <name>ATP</name>
        <dbReference type="ChEBI" id="CHEBI:30616"/>
    </ligand>
</feature>
<comment type="subcellular location">
    <subcellularLocation>
        <location evidence="1">Membrane</location>
        <topology evidence="1">Single-pass type I membrane protein</topology>
    </subcellularLocation>
</comment>
<evidence type="ECO:0000256" key="1">
    <source>
        <dbReference type="ARBA" id="ARBA00004479"/>
    </source>
</evidence>
<dbReference type="GO" id="GO:0005886">
    <property type="term" value="C:plasma membrane"/>
    <property type="evidence" value="ECO:0007669"/>
    <property type="project" value="TreeGrafter"/>
</dbReference>
<keyword evidence="3" id="KW-0597">Phosphoprotein</keyword>
<evidence type="ECO:0000256" key="14">
    <source>
        <dbReference type="ARBA" id="ARBA00023180"/>
    </source>
</evidence>
<keyword evidence="13" id="KW-0675">Receptor</keyword>
<dbReference type="FunFam" id="1.10.510.10:FF:002880">
    <property type="match status" value="1"/>
</dbReference>
<feature type="signal peptide" evidence="23">
    <location>
        <begin position="1"/>
        <end position="22"/>
    </location>
</feature>
<dbReference type="InterPro" id="IPR001824">
    <property type="entry name" value="Tyr_kinase_rcpt_3_CS"/>
</dbReference>
<dbReference type="GO" id="GO:0005524">
    <property type="term" value="F:ATP binding"/>
    <property type="evidence" value="ECO:0007669"/>
    <property type="project" value="UniProtKB-UniRule"/>
</dbReference>
<dbReference type="InterPro" id="IPR011009">
    <property type="entry name" value="Kinase-like_dom_sf"/>
</dbReference>
<dbReference type="PANTHER" id="PTHR24416">
    <property type="entry name" value="TYROSINE-PROTEIN KINASE RECEPTOR"/>
    <property type="match status" value="1"/>
</dbReference>
<dbReference type="AlphaFoldDB" id="A0A8J2RFR7"/>
<evidence type="ECO:0000259" key="24">
    <source>
        <dbReference type="PROSITE" id="PS50011"/>
    </source>
</evidence>
<feature type="binding site" evidence="18">
    <location>
        <begin position="465"/>
        <end position="472"/>
    </location>
    <ligand>
        <name>ATP</name>
        <dbReference type="ChEBI" id="CHEBI:30616"/>
    </ligand>
</feature>
<feature type="domain" description="Ig-like" evidence="25">
    <location>
        <begin position="281"/>
        <end position="375"/>
    </location>
</feature>
<dbReference type="SUPFAM" id="SSF56112">
    <property type="entry name" value="Protein kinase-like (PK-like)"/>
    <property type="match status" value="1"/>
</dbReference>
<evidence type="ECO:0000256" key="22">
    <source>
        <dbReference type="SAM" id="Phobius"/>
    </source>
</evidence>
<keyword evidence="14" id="KW-0325">Glycoprotein</keyword>
<dbReference type="Proteomes" id="UP000789390">
    <property type="component" value="Unassembled WGS sequence"/>
</dbReference>
<feature type="chain" id="PRO_5035220168" description="receptor protein-tyrosine kinase" evidence="23">
    <location>
        <begin position="23"/>
        <end position="865"/>
    </location>
</feature>
<dbReference type="GO" id="GO:0046872">
    <property type="term" value="F:metal ion binding"/>
    <property type="evidence" value="ECO:0007669"/>
    <property type="project" value="UniProtKB-KW"/>
</dbReference>
<dbReference type="PROSITE" id="PS00107">
    <property type="entry name" value="PROTEIN_KINASE_ATP"/>
    <property type="match status" value="1"/>
</dbReference>
<feature type="domain" description="Protein kinase" evidence="24">
    <location>
        <begin position="458"/>
        <end position="816"/>
    </location>
</feature>
<dbReference type="OrthoDB" id="3256376at2759"/>
<keyword evidence="12" id="KW-1015">Disulfide bond</keyword>
<keyword evidence="9 22" id="KW-1133">Transmembrane helix</keyword>
<evidence type="ECO:0000256" key="23">
    <source>
        <dbReference type="SAM" id="SignalP"/>
    </source>
</evidence>
<dbReference type="PIRSF" id="PIRSF000615">
    <property type="entry name" value="TyrPK_CSF1-R"/>
    <property type="match status" value="1"/>
</dbReference>
<name>A0A8J2RFR7_9CRUS</name>
<dbReference type="InterPro" id="IPR003599">
    <property type="entry name" value="Ig_sub"/>
</dbReference>
<dbReference type="Gene3D" id="3.30.200.20">
    <property type="entry name" value="Phosphorylase Kinase, domain 1"/>
    <property type="match status" value="1"/>
</dbReference>
<dbReference type="GO" id="GO:0043235">
    <property type="term" value="C:receptor complex"/>
    <property type="evidence" value="ECO:0007669"/>
    <property type="project" value="TreeGrafter"/>
</dbReference>
<keyword evidence="19" id="KW-0479">Metal-binding</keyword>
<dbReference type="PROSITE" id="PS50011">
    <property type="entry name" value="PROTEIN_KINASE_DOM"/>
    <property type="match status" value="1"/>
</dbReference>
<feature type="domain" description="Ig-like" evidence="25">
    <location>
        <begin position="33"/>
        <end position="126"/>
    </location>
</feature>
<keyword evidence="4" id="KW-0808">Transferase</keyword>
<dbReference type="FunFam" id="3.30.200.20:FF:001298">
    <property type="entry name" value="Uncharacterized protein"/>
    <property type="match status" value="1"/>
</dbReference>
<dbReference type="Gene3D" id="2.60.40.10">
    <property type="entry name" value="Immunoglobulins"/>
    <property type="match status" value="2"/>
</dbReference>
<reference evidence="26" key="1">
    <citation type="submission" date="2021-11" db="EMBL/GenBank/DDBJ databases">
        <authorList>
            <person name="Schell T."/>
        </authorList>
    </citation>
    <scope>NUCLEOTIDE SEQUENCE</scope>
    <source>
        <strain evidence="26">M5</strain>
    </source>
</reference>